<dbReference type="PANTHER" id="PTHR10574:SF406">
    <property type="entry name" value="LAMININ SUBUNIT ALPHA 5"/>
    <property type="match status" value="1"/>
</dbReference>
<feature type="disulfide bond" evidence="11">
    <location>
        <begin position="976"/>
        <end position="985"/>
    </location>
</feature>
<dbReference type="PANTHER" id="PTHR10574">
    <property type="entry name" value="NETRIN/LAMININ-RELATED"/>
    <property type="match status" value="1"/>
</dbReference>
<keyword evidence="3" id="KW-0272">Extracellular matrix</keyword>
<feature type="disulfide bond" evidence="11">
    <location>
        <begin position="746"/>
        <end position="755"/>
    </location>
</feature>
<organism evidence="18 19">
    <name type="scientific">Chrysodeixis includens</name>
    <name type="common">Soybean looper</name>
    <name type="synonym">Pseudoplusia includens</name>
    <dbReference type="NCBI Taxonomy" id="689277"/>
    <lineage>
        <taxon>Eukaryota</taxon>
        <taxon>Metazoa</taxon>
        <taxon>Ecdysozoa</taxon>
        <taxon>Arthropoda</taxon>
        <taxon>Hexapoda</taxon>
        <taxon>Insecta</taxon>
        <taxon>Pterygota</taxon>
        <taxon>Neoptera</taxon>
        <taxon>Endopterygota</taxon>
        <taxon>Lepidoptera</taxon>
        <taxon>Glossata</taxon>
        <taxon>Ditrysia</taxon>
        <taxon>Noctuoidea</taxon>
        <taxon>Noctuidae</taxon>
        <taxon>Plusiinae</taxon>
        <taxon>Chrysodeixis</taxon>
    </lineage>
</organism>
<keyword evidence="19" id="KW-1185">Reference proteome</keyword>
<feature type="disulfide bond" evidence="11">
    <location>
        <begin position="885"/>
        <end position="894"/>
    </location>
</feature>
<feature type="domain" description="Laminin N-terminal" evidence="17">
    <location>
        <begin position="1"/>
        <end position="159"/>
    </location>
</feature>
<dbReference type="CDD" id="cd00110">
    <property type="entry name" value="LamG"/>
    <property type="match status" value="4"/>
</dbReference>
<evidence type="ECO:0000256" key="7">
    <source>
        <dbReference type="ARBA" id="ARBA00023157"/>
    </source>
</evidence>
<name>A0A9P0FZ46_CHRIL</name>
<evidence type="ECO:0000259" key="14">
    <source>
        <dbReference type="PROSITE" id="PS50025"/>
    </source>
</evidence>
<feature type="domain" description="Laminin G" evidence="14">
    <location>
        <begin position="2390"/>
        <end position="2593"/>
    </location>
</feature>
<feature type="disulfide bond" evidence="11">
    <location>
        <begin position="305"/>
        <end position="314"/>
    </location>
</feature>
<evidence type="ECO:0000313" key="18">
    <source>
        <dbReference type="EMBL" id="CAH0603549.1"/>
    </source>
</evidence>
<dbReference type="InterPro" id="IPR000742">
    <property type="entry name" value="EGF"/>
</dbReference>
<feature type="disulfide bond" evidence="11">
    <location>
        <begin position="1325"/>
        <end position="1334"/>
    </location>
</feature>
<dbReference type="Pfam" id="PF00052">
    <property type="entry name" value="Laminin_B"/>
    <property type="match status" value="2"/>
</dbReference>
<feature type="domain" description="Laminin IV type A" evidence="16">
    <location>
        <begin position="1086"/>
        <end position="1260"/>
    </location>
</feature>
<dbReference type="InterPro" id="IPR001791">
    <property type="entry name" value="Laminin_G"/>
</dbReference>
<feature type="coiled-coil region" evidence="12">
    <location>
        <begin position="1634"/>
        <end position="1661"/>
    </location>
</feature>
<dbReference type="InterPro" id="IPR056863">
    <property type="entry name" value="LMN_ATRN_NET-like_EGF"/>
</dbReference>
<dbReference type="InterPro" id="IPR009030">
    <property type="entry name" value="Growth_fac_rcpt_cys_sf"/>
</dbReference>
<dbReference type="Pfam" id="PF00053">
    <property type="entry name" value="EGF_laminin"/>
    <property type="match status" value="11"/>
</dbReference>
<feature type="domain" description="Laminin EGF-like" evidence="15">
    <location>
        <begin position="819"/>
        <end position="866"/>
    </location>
</feature>
<dbReference type="InterPro" id="IPR002049">
    <property type="entry name" value="LE_dom"/>
</dbReference>
<feature type="domain" description="Laminin G" evidence="14">
    <location>
        <begin position="2013"/>
        <end position="2191"/>
    </location>
</feature>
<dbReference type="FunFam" id="2.10.25.10:FF:000188">
    <property type="entry name" value="Laminin subunit gamma 2"/>
    <property type="match status" value="2"/>
</dbReference>
<feature type="domain" description="Laminin G" evidence="14">
    <location>
        <begin position="2605"/>
        <end position="2775"/>
    </location>
</feature>
<dbReference type="GO" id="GO:0048731">
    <property type="term" value="P:system development"/>
    <property type="evidence" value="ECO:0007669"/>
    <property type="project" value="UniProtKB-ARBA"/>
</dbReference>
<evidence type="ECO:0000256" key="6">
    <source>
        <dbReference type="ARBA" id="ARBA00022869"/>
    </source>
</evidence>
<dbReference type="PROSITE" id="PS51115">
    <property type="entry name" value="LAMININ_IVA"/>
    <property type="match status" value="2"/>
</dbReference>
<dbReference type="PROSITE" id="PS01248">
    <property type="entry name" value="EGF_LAM_1"/>
    <property type="match status" value="5"/>
</dbReference>
<evidence type="ECO:0000256" key="1">
    <source>
        <dbReference type="ARBA" id="ARBA00004302"/>
    </source>
</evidence>
<evidence type="ECO:0008006" key="20">
    <source>
        <dbReference type="Google" id="ProtNLM"/>
    </source>
</evidence>
<dbReference type="SMART" id="SM00281">
    <property type="entry name" value="LamB"/>
    <property type="match status" value="2"/>
</dbReference>
<dbReference type="Pfam" id="PF02210">
    <property type="entry name" value="Laminin_G_2"/>
    <property type="match status" value="4"/>
</dbReference>
<evidence type="ECO:0000256" key="2">
    <source>
        <dbReference type="ARBA" id="ARBA00022525"/>
    </source>
</evidence>
<dbReference type="SUPFAM" id="SSF49899">
    <property type="entry name" value="Concanavalin A-like lectins/glucanases"/>
    <property type="match status" value="5"/>
</dbReference>
<feature type="domain" description="Laminin EGF-like" evidence="15">
    <location>
        <begin position="285"/>
        <end position="334"/>
    </location>
</feature>
<dbReference type="GO" id="GO:0009888">
    <property type="term" value="P:tissue development"/>
    <property type="evidence" value="ECO:0007669"/>
    <property type="project" value="TreeGrafter"/>
</dbReference>
<dbReference type="PROSITE" id="PS50027">
    <property type="entry name" value="EGF_LAM_2"/>
    <property type="match status" value="9"/>
</dbReference>
<keyword evidence="2" id="KW-0964">Secreted</keyword>
<feature type="disulfide bond" evidence="11">
    <location>
        <begin position="1424"/>
        <end position="1433"/>
    </location>
</feature>
<feature type="disulfide bond" evidence="11">
    <location>
        <begin position="819"/>
        <end position="831"/>
    </location>
</feature>
<dbReference type="PROSITE" id="PS50025">
    <property type="entry name" value="LAM_G_DOMAIN"/>
    <property type="match status" value="5"/>
</dbReference>
<keyword evidence="5" id="KW-0677">Repeat</keyword>
<dbReference type="Gene3D" id="2.10.25.10">
    <property type="entry name" value="Laminin"/>
    <property type="match status" value="10"/>
</dbReference>
<feature type="domain" description="Laminin G" evidence="14">
    <location>
        <begin position="2205"/>
        <end position="2383"/>
    </location>
</feature>
<feature type="domain" description="Laminin G" evidence="14">
    <location>
        <begin position="2780"/>
        <end position="2959"/>
    </location>
</feature>
<keyword evidence="12" id="KW-0175">Coiled coil</keyword>
<feature type="domain" description="Laminin EGF-like" evidence="15">
    <location>
        <begin position="956"/>
        <end position="999"/>
    </location>
</feature>
<keyword evidence="9 11" id="KW-0424">Laminin EGF-like domain</keyword>
<dbReference type="Gene3D" id="2.60.120.260">
    <property type="entry name" value="Galactose-binding domain-like"/>
    <property type="match status" value="1"/>
</dbReference>
<evidence type="ECO:0000256" key="4">
    <source>
        <dbReference type="ARBA" id="ARBA00022729"/>
    </source>
</evidence>
<dbReference type="Pfam" id="PF24973">
    <property type="entry name" value="EGF_LMN_ATRN"/>
    <property type="match status" value="2"/>
</dbReference>
<dbReference type="Gene3D" id="2.170.300.10">
    <property type="entry name" value="Tie2 ligand-binding domain superfamily"/>
    <property type="match status" value="3"/>
</dbReference>
<feature type="disulfide bond" evidence="11">
    <location>
        <begin position="586"/>
        <end position="595"/>
    </location>
</feature>
<evidence type="ECO:0000256" key="9">
    <source>
        <dbReference type="ARBA" id="ARBA00023292"/>
    </source>
</evidence>
<dbReference type="PROSITE" id="PS51117">
    <property type="entry name" value="LAMININ_NTER"/>
    <property type="match status" value="1"/>
</dbReference>
<dbReference type="InterPro" id="IPR013320">
    <property type="entry name" value="ConA-like_dom_sf"/>
</dbReference>
<evidence type="ECO:0000313" key="19">
    <source>
        <dbReference type="Proteomes" id="UP001154114"/>
    </source>
</evidence>
<feature type="disulfide bond" evidence="11">
    <location>
        <begin position="1025"/>
        <end position="1034"/>
    </location>
</feature>
<dbReference type="InterPro" id="IPR000034">
    <property type="entry name" value="Laminin_IV"/>
</dbReference>
<feature type="disulfide bond" evidence="10">
    <location>
        <begin position="2932"/>
        <end position="2959"/>
    </location>
</feature>
<dbReference type="SUPFAM" id="SSF57196">
    <property type="entry name" value="EGF/Laminin"/>
    <property type="match status" value="4"/>
</dbReference>
<evidence type="ECO:0000256" key="5">
    <source>
        <dbReference type="ARBA" id="ARBA00022737"/>
    </source>
</evidence>
<evidence type="ECO:0000256" key="12">
    <source>
        <dbReference type="SAM" id="Coils"/>
    </source>
</evidence>
<feature type="region of interest" description="Disordered" evidence="13">
    <location>
        <begin position="2570"/>
        <end position="2589"/>
    </location>
</feature>
<protein>
    <recommendedName>
        <fullName evidence="20">Laminin subunit alpha-2</fullName>
    </recommendedName>
</protein>
<feature type="domain" description="Laminin IV type A" evidence="16">
    <location>
        <begin position="361"/>
        <end position="555"/>
    </location>
</feature>
<feature type="domain" description="Laminin EGF-like" evidence="15">
    <location>
        <begin position="568"/>
        <end position="613"/>
    </location>
</feature>
<feature type="domain" description="Laminin EGF-like" evidence="15">
    <location>
        <begin position="1000"/>
        <end position="1054"/>
    </location>
</feature>
<evidence type="ECO:0000256" key="13">
    <source>
        <dbReference type="SAM" id="MobiDB-lite"/>
    </source>
</evidence>
<feature type="domain" description="Laminin EGF-like" evidence="15">
    <location>
        <begin position="1306"/>
        <end position="1353"/>
    </location>
</feature>
<evidence type="ECO:0000259" key="16">
    <source>
        <dbReference type="PROSITE" id="PS51115"/>
    </source>
</evidence>
<dbReference type="GO" id="GO:0009887">
    <property type="term" value="P:animal organ morphogenesis"/>
    <property type="evidence" value="ECO:0007669"/>
    <property type="project" value="TreeGrafter"/>
</dbReference>
<gene>
    <name evidence="18" type="ORF">CINC_LOCUS10742</name>
</gene>
<comment type="subcellular location">
    <subcellularLocation>
        <location evidence="1">Secreted</location>
        <location evidence="1">Extracellular space</location>
        <location evidence="1">Extracellular matrix</location>
        <location evidence="1">Basement membrane</location>
    </subcellularLocation>
</comment>
<evidence type="ECO:0000256" key="11">
    <source>
        <dbReference type="PROSITE-ProRule" id="PRU00460"/>
    </source>
</evidence>
<evidence type="ECO:0000256" key="3">
    <source>
        <dbReference type="ARBA" id="ARBA00022530"/>
    </source>
</evidence>
<accession>A0A9P0FZ46</accession>
<sequence length="2963" mass="317532">MKMELLHVIIKSGPSPRPLAWSLEVSSSEDGDDWKMVRAFGDRDHCRKLWDLRPERRRRKARAAKRTNRADKPACSTQFASPRPLENGEMHVGMGEGVIARRVRVSFRAAHASPFRHQYYTVRALTIAARCLCHGHASECSVDAKGAKCECTHGTCGVHCQRCCSGGAWSPHQPCEDDRTECSCGERGACSYDDTGAILCVNCTENRAGPLCDRCLFGYYNALPDSPCVPCDCDPQGSDGSCKWDKKNHRISCTCFPGFEGHLCEVCEDPTAVFPDCQTPVTPACRCDPRGVVDPTRICDDVCQCKANVVGERCDACAPGHFGLSAELVEGCRPCYCSHVTDSCTLATPADQEPPRDVILPLGEAWQISDSEGNATLEPSVDEEGKPFVISYEVEGWEYFYWMTSSFNGEQLSAYGGEVHATMFWAIVRGDTGGNPTFAPDIILIGTDGTKLAYANTSHETPGPLQISVPLVEGNWFLIGEEPAEAASRTQLMDVLRDLKGIMIKAHYHFDQDEVRLESAGVRGASGVRERCACPAGYTGAHCSRCGWQHARLPHAAPSTPRFECVACACNGHAGCDTVDGPCGPCQHNTTGPHCERCLPGHYGNPVQGACKPCACPLYEASNNFSPNCALASAEGDEFVCTQCPDGYTGDHCENCDFGYWGSPTTAGSECRPCACGGSPCHPTTGLCLTCPPHTEGARCDFCKEGYWFGSTEDSGFTAAAGCVSCACGAGALSAACDARSGQCACRAGWAGRACDTCITGHGGVSAGCPACRCGTAALNTTCDVVTGECACAPGAAPPSCDNCLDEHYGLNTSGCAGCNCSSIGAESNVCDIRTGQCRCKQHVTGRACDTCEEGYWGLQLGGCRRCACGSGASACDPESGACACADGVGGAHCDTCLPGYYGFGPTGCLPCPVCTDGKVCSAQSGRCVCPGGSMGAGCRQCARGYWAVGNSCRPCSCGPGAVSNTCDPHTGQCKCRAGWQGATCEECARGHYGPKCRPCQCHAAGTRECEDGVCPCDEWGKCPCKENVVGELCDSCLEGTFGLSASNPSGCTACFCFGRVSQCTQAELARAALHAAAPVHLTLQRPRHDLITTMDQDSLLAIHTHTPDATITLPWPPVPVYVELDKRFVGDRVTSYGGSLRFRVEEEGGAELSREVLARFPLVRLYTKSIVLEHFEHVPGVNGSHSVRFHESLWQVRGRGPASRSALMLALRGLDKVLIRATSRAPTHHEHVHALLLNVSLDTAIPGLSRSEPALGVELCACPAGYTASSCQKPAAGFWMPPPKVLMTAVSGTIVINLEGDAQPCVCNGRATECDPDTGECLNCTMGTGGARCEVCAAGYYGAPDRGAGCQACPCPTRARNFAEACAMQDGRLQCLCKPGYAGPECESCALGYRRGAGGACVSCGCGAGALAAACDARGRCRCRDYATGPRCDTCRQPRTYMDETGCKPCDNCTQTLLDSVEQLTQELRTKADPTELSRIPKPFATVREYHHNATALKSSLNQLTNSLVNTRNLENILGDLESTEHRIFTEANAVKTEALRRDKEADYLSLESMSALEEVLKIRRRVSEQVEALDEFARGEKHLSAHRAIKEARHLLRQIKDLKLIDYVTGANDVFDSAHLQSTAVQERNYRLEDTYRRLQSLRTALDSWEQKAADLQKLSEMVWKADDTVTALKERVKPRLAAVRDIGLRCRLVLEDITTLSANNITDDIRASLLQGQTLGIKFSALAAELAVLTLAAEEKEGILYNLTPVYKQKYLEAVEKHVAELGVKAKEYKNLFAGSRAAASLGVSAAQAWARVATQVKEAAAEADAATKAAAAATSLAQGNVPMAHSAAKGKTASEDLKKRGAAVLAKADELRNQLEHLRRGADLVSVVLRGLGWQERELSGRPKANVQATLQAANEQADRVFASTRVLYDEASELRRRVRYHLRRQLTELQRHGDTALGAAQEHVSQIRGNTVRGAETADALAGAAAARARQHEHAARTLAPAVRALRDQVLKARHAAEAISVSLTSVPGAPLGCVRAYSVSAASPTVTRLALALSFDNVVRDGPLLYLLDDTQETETYMKLSVASNKLHLAWDLGGGEGEIIHPEVLQPTHDDADHTSYKIEIERIWNTVHLRVELAGSSVVAASNSSASSAVTLHTSQLWLGWPHHDTGLPACVHALYTDDKTVGLWNFVQQPKEAKCTGCTQRWYNSRGGEPSMVWFNGAGYAELKRSRARPVDKRQFSIAFTFRTRDEDALLFMALDTANNRSVSVVLRECRVVFTVEYGGARLQITAAGRHCHGRPAHVQAIRAFASNKLEKGSLRVNGEETLGSPAPPVQTPAALPELGGATYWLGGAPPAAPPGLPPPLLGCVGGLTVDRDGYDLQAASARHGLEPRCGDRTLRSAILKGTGYIELLSPVFRRKAALGLSFRARAKDGLLLYRAPSTLAENEVDDDDGDDKHYLALVLVDGELELVAAAGKGEVRLRTNGTRFDDDHMHTVRIIRLHKQIELWVDEEQLSSGALAGNALPARPGGLFLGGVRETLHANIPLKSFKGTLADLIVDSQLVGLETALGWRGARLGRADGATPRAQRSEPRALQAQPDAAGCTKTSSYTVEAGAVKFGDTAHSHATLKLNKRSKELVLSLQIRSYAPDGLILLAPGSKAKPKHYMALMVREGKLRLVVRGRKRKELTLATNVTDGSWRQVSLRMSRGRLQLSSGGAAAAARAPAAARAQRLYVGGLPAPPALPNLPNSITRIGGFRGCIRRVTVNGRAEDLVRDAQAHHGVGQCFPNVEQAAYFGGDAYAVWSSAWTMTSDGSESATELRLQFRTSEPNGVLLAAAGVLLEVKDGAVVLSRQSSGSERARIWWRGMGGGACDNSWHAVRARVSRRALALQLDAGEPMRDAPPTQLLDDTADTPPKPAHLYIGGLPEGVMESTDGGKNFNGCIREVSIGGVKHDFTSMESLHNVLLDSCPIPQ</sequence>
<comment type="caution">
    <text evidence="11">Lacks conserved residue(s) required for the propagation of feature annotation.</text>
</comment>
<reference evidence="18" key="1">
    <citation type="submission" date="2021-12" db="EMBL/GenBank/DDBJ databases">
        <authorList>
            <person name="King R."/>
        </authorList>
    </citation>
    <scope>NUCLEOTIDE SEQUENCE</scope>
</reference>
<dbReference type="InterPro" id="IPR008211">
    <property type="entry name" value="Laminin_N"/>
</dbReference>
<feature type="disulfide bond" evidence="11">
    <location>
        <begin position="821"/>
        <end position="838"/>
    </location>
</feature>
<feature type="domain" description="Laminin EGF-like" evidence="15">
    <location>
        <begin position="867"/>
        <end position="911"/>
    </location>
</feature>
<dbReference type="SUPFAM" id="SSF57184">
    <property type="entry name" value="Growth factor receptor domain"/>
    <property type="match status" value="1"/>
</dbReference>
<dbReference type="SMART" id="SM00180">
    <property type="entry name" value="EGF_Lam"/>
    <property type="match status" value="17"/>
</dbReference>
<evidence type="ECO:0000256" key="10">
    <source>
        <dbReference type="PROSITE-ProRule" id="PRU00122"/>
    </source>
</evidence>
<evidence type="ECO:0000256" key="8">
    <source>
        <dbReference type="ARBA" id="ARBA00023180"/>
    </source>
</evidence>
<dbReference type="OrthoDB" id="8545473at2759"/>
<keyword evidence="4" id="KW-0732">Signal</keyword>
<feature type="disulfide bond" evidence="11">
    <location>
        <begin position="840"/>
        <end position="849"/>
    </location>
</feature>
<dbReference type="InterPro" id="IPR050440">
    <property type="entry name" value="Laminin/Netrin_ECM"/>
</dbReference>
<dbReference type="EMBL" id="LR824007">
    <property type="protein sequence ID" value="CAH0603549.1"/>
    <property type="molecule type" value="Genomic_DNA"/>
</dbReference>
<dbReference type="GO" id="GO:0005604">
    <property type="term" value="C:basement membrane"/>
    <property type="evidence" value="ECO:0007669"/>
    <property type="project" value="UniProtKB-SubCell"/>
</dbReference>
<proteinExistence type="predicted"/>
<dbReference type="Proteomes" id="UP001154114">
    <property type="component" value="Chromosome 4"/>
</dbReference>
<keyword evidence="7 11" id="KW-1015">Disulfide bond</keyword>
<keyword evidence="8" id="KW-0325">Glycoprotein</keyword>
<evidence type="ECO:0000259" key="15">
    <source>
        <dbReference type="PROSITE" id="PS50027"/>
    </source>
</evidence>
<dbReference type="SMART" id="SM00181">
    <property type="entry name" value="EGF"/>
    <property type="match status" value="12"/>
</dbReference>
<dbReference type="Gene3D" id="2.60.120.200">
    <property type="match status" value="5"/>
</dbReference>
<feature type="disulfide bond" evidence="11">
    <location>
        <begin position="1337"/>
        <end position="1351"/>
    </location>
</feature>
<dbReference type="CDD" id="cd00055">
    <property type="entry name" value="EGF_Lam"/>
    <property type="match status" value="12"/>
</dbReference>
<feature type="domain" description="Laminin EGF-like" evidence="15">
    <location>
        <begin position="1405"/>
        <end position="1450"/>
    </location>
</feature>
<dbReference type="PRINTS" id="PR00011">
    <property type="entry name" value="EGFLAMININ"/>
</dbReference>
<dbReference type="FunFam" id="2.10.25.10:FF:000074">
    <property type="entry name" value="Laminin subunit alpha"/>
    <property type="match status" value="1"/>
</dbReference>
<dbReference type="SMART" id="SM00282">
    <property type="entry name" value="LamG"/>
    <property type="match status" value="5"/>
</dbReference>
<keyword evidence="6" id="KW-0084">Basement membrane</keyword>
<evidence type="ECO:0000259" key="17">
    <source>
        <dbReference type="PROSITE" id="PS51117"/>
    </source>
</evidence>
<feature type="domain" description="Laminin EGF-like" evidence="15">
    <location>
        <begin position="726"/>
        <end position="771"/>
    </location>
</feature>